<dbReference type="STRING" id="1184609.KILIM_033_00560"/>
<comment type="caution">
    <text evidence="3">The sequence shown here is derived from an EMBL/GenBank/DDBJ whole genome shotgun (WGS) entry which is preliminary data.</text>
</comment>
<dbReference type="InterPro" id="IPR016064">
    <property type="entry name" value="NAD/diacylglycerol_kinase_sf"/>
</dbReference>
<feature type="domain" description="DAGKc" evidence="2">
    <location>
        <begin position="14"/>
        <end position="144"/>
    </location>
</feature>
<dbReference type="RefSeq" id="WP_006592768.1">
    <property type="nucleotide sequence ID" value="NZ_BAHD01000033.1"/>
</dbReference>
<dbReference type="SUPFAM" id="SSF111331">
    <property type="entry name" value="NAD kinase/diacylglycerol kinase-like"/>
    <property type="match status" value="1"/>
</dbReference>
<dbReference type="InterPro" id="IPR045540">
    <property type="entry name" value="YegS/DAGK_C"/>
</dbReference>
<dbReference type="EMBL" id="BAHD01000033">
    <property type="protein sequence ID" value="GAB96236.1"/>
    <property type="molecule type" value="Genomic_DNA"/>
</dbReference>
<dbReference type="Pfam" id="PF19279">
    <property type="entry name" value="YegS_C"/>
    <property type="match status" value="1"/>
</dbReference>
<dbReference type="SMART" id="SM00046">
    <property type="entry name" value="DAGKc"/>
    <property type="match status" value="1"/>
</dbReference>
<dbReference type="InterPro" id="IPR017438">
    <property type="entry name" value="ATP-NAD_kinase_N"/>
</dbReference>
<dbReference type="AlphaFoldDB" id="K6WQW7"/>
<dbReference type="GO" id="GO:0016301">
    <property type="term" value="F:kinase activity"/>
    <property type="evidence" value="ECO:0007669"/>
    <property type="project" value="UniProtKB-KW"/>
</dbReference>
<keyword evidence="3" id="KW-0808">Transferase</keyword>
<dbReference type="InterPro" id="IPR001206">
    <property type="entry name" value="Diacylglycerol_kinase_cat_dom"/>
</dbReference>
<name>K6WQW7_9MICO</name>
<keyword evidence="4" id="KW-1185">Reference proteome</keyword>
<dbReference type="eggNOG" id="COG1597">
    <property type="taxonomic scope" value="Bacteria"/>
</dbReference>
<reference evidence="3 4" key="1">
    <citation type="submission" date="2012-08" db="EMBL/GenBank/DDBJ databases">
        <title>Whole genome shotgun sequence of Kineosphaera limosa NBRC 100340.</title>
        <authorList>
            <person name="Yoshida I."/>
            <person name="Isaki S."/>
            <person name="Hosoyama A."/>
            <person name="Tsuchikane K."/>
            <person name="Katsumata H."/>
            <person name="Ando Y."/>
            <person name="Ohji S."/>
            <person name="Hamada M."/>
            <person name="Tamura T."/>
            <person name="Yamazoe A."/>
            <person name="Yamazaki S."/>
            <person name="Fujita N."/>
        </authorList>
    </citation>
    <scope>NUCLEOTIDE SEQUENCE [LARGE SCALE GENOMIC DNA]</scope>
    <source>
        <strain evidence="3 4">NBRC 100340</strain>
    </source>
</reference>
<dbReference type="InterPro" id="IPR019236">
    <property type="entry name" value="APP1_cat"/>
</dbReference>
<dbReference type="Pfam" id="PF09949">
    <property type="entry name" value="APP1_cat"/>
    <property type="match status" value="1"/>
</dbReference>
<dbReference type="Gene3D" id="3.40.50.10330">
    <property type="entry name" value="Probable inorganic polyphosphate/atp-NAD kinase, domain 1"/>
    <property type="match status" value="1"/>
</dbReference>
<dbReference type="Proteomes" id="UP000008366">
    <property type="component" value="Unassembled WGS sequence"/>
</dbReference>
<sequence>MDAHQPAEPAEITRSTRRVAVVVNPVHSASRRALEALRECCERFDLDAPDVRETTADSPGYEQAREALEEGADVVVVIGGDGTVREVAQALADTGVPMGIVPTGTANLYARNAGLFGHDLQRTVRLAIIGAPEAADLGQLELTTEHGTQQRTFLVVVGMGHDADTVADVEDRHKATHGWLSYFLPGVRRLGNPLIPLRIDLEGREPETRDVWSVLVANTGMIPGGIHVVPDARPNDGELHLAIVAPTKLTQWARIAAAGIRPRYRAPSGLEYRRGEHVTVESDSPRRVQVDGDVVEGVTRLDARIRPGALTVHAIPSRQSIPRVDDLSDAAVARFVFEAHEYGVSRDGGAALVRLLTGLTGDRFVRVKYLLNSQGDMHDLERLVYDSLGEAPRMTLLTHIAEQAREVGTTSDVRVLCDIDDTVKCAIHDDRYPKGTVYPGVEAFLQALDEGSATDPSRPGDLTFVTARPGGPAGLFERYTRHKMDDLDLPPHSIMGGSLLNLHTKTAIAARKIENLGRDRRLFPECRMVFCGDSGQADAHVGLKARRDYGDHVVAVFIHDVVGIDARTRQDWRREGVYTIDTWDEAARIAEALDLISADGREQVERAVKEGRQPEPRTAAEARQR</sequence>
<dbReference type="PANTHER" id="PTHR40861">
    <property type="entry name" value="DUF2183 DOMAIN-CONTAINING PROTEIN"/>
    <property type="match status" value="1"/>
</dbReference>
<evidence type="ECO:0000259" key="2">
    <source>
        <dbReference type="PROSITE" id="PS50146"/>
    </source>
</evidence>
<organism evidence="3 4">
    <name type="scientific">Kineosphaera limosa NBRC 100340</name>
    <dbReference type="NCBI Taxonomy" id="1184609"/>
    <lineage>
        <taxon>Bacteria</taxon>
        <taxon>Bacillati</taxon>
        <taxon>Actinomycetota</taxon>
        <taxon>Actinomycetes</taxon>
        <taxon>Micrococcales</taxon>
        <taxon>Dermatophilaceae</taxon>
        <taxon>Kineosphaera</taxon>
    </lineage>
</organism>
<dbReference type="GO" id="GO:0008195">
    <property type="term" value="F:phosphatidate phosphatase activity"/>
    <property type="evidence" value="ECO:0007669"/>
    <property type="project" value="InterPro"/>
</dbReference>
<accession>K6WQW7</accession>
<evidence type="ECO:0000313" key="3">
    <source>
        <dbReference type="EMBL" id="GAB96236.1"/>
    </source>
</evidence>
<proteinExistence type="predicted"/>
<protein>
    <submittedName>
        <fullName evidence="3">Putative diacylglycerol kinase</fullName>
    </submittedName>
</protein>
<gene>
    <name evidence="3" type="ORF">KILIM_033_00560</name>
</gene>
<keyword evidence="3" id="KW-0418">Kinase</keyword>
<evidence type="ECO:0000313" key="4">
    <source>
        <dbReference type="Proteomes" id="UP000008366"/>
    </source>
</evidence>
<dbReference type="PANTHER" id="PTHR40861:SF1">
    <property type="entry name" value="PHOSPHATIDATE PHOSPHATASE APP1 CATALYTIC DOMAIN-CONTAINING PROTEIN"/>
    <property type="match status" value="1"/>
</dbReference>
<dbReference type="eggNOG" id="COG4850">
    <property type="taxonomic scope" value="Bacteria"/>
</dbReference>
<feature type="region of interest" description="Disordered" evidence="1">
    <location>
        <begin position="604"/>
        <end position="625"/>
    </location>
</feature>
<dbReference type="Gene3D" id="2.60.200.40">
    <property type="match status" value="1"/>
</dbReference>
<dbReference type="PROSITE" id="PS50146">
    <property type="entry name" value="DAGK"/>
    <property type="match status" value="1"/>
</dbReference>
<evidence type="ECO:0000256" key="1">
    <source>
        <dbReference type="SAM" id="MobiDB-lite"/>
    </source>
</evidence>
<dbReference type="Pfam" id="PF00781">
    <property type="entry name" value="DAGK_cat"/>
    <property type="match status" value="1"/>
</dbReference>
<dbReference type="OrthoDB" id="4840954at2"/>